<dbReference type="Proteomes" id="UP000663866">
    <property type="component" value="Unassembled WGS sequence"/>
</dbReference>
<dbReference type="SUPFAM" id="SSF53474">
    <property type="entry name" value="alpha/beta-Hydrolases"/>
    <property type="match status" value="1"/>
</dbReference>
<dbReference type="EMBL" id="CAJOBI010227972">
    <property type="protein sequence ID" value="CAF5057749.1"/>
    <property type="molecule type" value="Genomic_DNA"/>
</dbReference>
<accession>A0A820HJL7</accession>
<protein>
    <submittedName>
        <fullName evidence="1">Uncharacterized protein</fullName>
    </submittedName>
</protein>
<dbReference type="EMBL" id="CAJOBG010013521">
    <property type="protein sequence ID" value="CAF4294361.1"/>
    <property type="molecule type" value="Genomic_DNA"/>
</dbReference>
<sequence>TCKLHVAYHGCVQSYEKIGDKFVKNTEYNRWADANNMIILYPQTVATTSISGGASLPNSNGCWDWIGWYGTDF</sequence>
<dbReference type="InterPro" id="IPR029058">
    <property type="entry name" value="AB_hydrolase_fold"/>
</dbReference>
<evidence type="ECO:0000313" key="3">
    <source>
        <dbReference type="Proteomes" id="UP000663866"/>
    </source>
</evidence>
<dbReference type="Proteomes" id="UP000676336">
    <property type="component" value="Unassembled WGS sequence"/>
</dbReference>
<comment type="caution">
    <text evidence="1">The sequence shown here is derived from an EMBL/GenBank/DDBJ whole genome shotgun (WGS) entry which is preliminary data.</text>
</comment>
<keyword evidence="3" id="KW-1185">Reference proteome</keyword>
<feature type="non-terminal residue" evidence="1">
    <location>
        <position position="1"/>
    </location>
</feature>
<evidence type="ECO:0000313" key="1">
    <source>
        <dbReference type="EMBL" id="CAF4294361.1"/>
    </source>
</evidence>
<feature type="non-terminal residue" evidence="1">
    <location>
        <position position="73"/>
    </location>
</feature>
<gene>
    <name evidence="1" type="ORF">OVN521_LOCUS31050</name>
    <name evidence="2" type="ORF">SMN809_LOCUS59575</name>
</gene>
<proteinExistence type="predicted"/>
<organism evidence="1 3">
    <name type="scientific">Rotaria magnacalcarata</name>
    <dbReference type="NCBI Taxonomy" id="392030"/>
    <lineage>
        <taxon>Eukaryota</taxon>
        <taxon>Metazoa</taxon>
        <taxon>Spiralia</taxon>
        <taxon>Gnathifera</taxon>
        <taxon>Rotifera</taxon>
        <taxon>Eurotatoria</taxon>
        <taxon>Bdelloidea</taxon>
        <taxon>Philodinida</taxon>
        <taxon>Philodinidae</taxon>
        <taxon>Rotaria</taxon>
    </lineage>
</organism>
<evidence type="ECO:0000313" key="2">
    <source>
        <dbReference type="EMBL" id="CAF5057749.1"/>
    </source>
</evidence>
<reference evidence="1" key="1">
    <citation type="submission" date="2021-02" db="EMBL/GenBank/DDBJ databases">
        <authorList>
            <person name="Nowell W R."/>
        </authorList>
    </citation>
    <scope>NUCLEOTIDE SEQUENCE</scope>
</reference>
<name>A0A820HJL7_9BILA</name>
<dbReference type="AlphaFoldDB" id="A0A820HJL7"/>